<dbReference type="OrthoDB" id="4094624at2759"/>
<gene>
    <name evidence="2" type="ORF">CYBJADRAFT_184411</name>
</gene>
<dbReference type="AlphaFoldDB" id="A0A1E4S3A7"/>
<evidence type="ECO:0000313" key="2">
    <source>
        <dbReference type="EMBL" id="ODV73998.1"/>
    </source>
</evidence>
<feature type="signal peptide" evidence="1">
    <location>
        <begin position="1"/>
        <end position="21"/>
    </location>
</feature>
<evidence type="ECO:0000313" key="3">
    <source>
        <dbReference type="Proteomes" id="UP000094389"/>
    </source>
</evidence>
<feature type="chain" id="PRO_5009162623" evidence="1">
    <location>
        <begin position="22"/>
        <end position="294"/>
    </location>
</feature>
<name>A0A1E4S3A7_CYBJN</name>
<dbReference type="Proteomes" id="UP000094389">
    <property type="component" value="Unassembled WGS sequence"/>
</dbReference>
<organism evidence="2 3">
    <name type="scientific">Cyberlindnera jadinii (strain ATCC 18201 / CBS 1600 / BCRC 20928 / JCM 3617 / NBRC 0987 / NRRL Y-1542)</name>
    <name type="common">Torula yeast</name>
    <name type="synonym">Candida utilis</name>
    <dbReference type="NCBI Taxonomy" id="983966"/>
    <lineage>
        <taxon>Eukaryota</taxon>
        <taxon>Fungi</taxon>
        <taxon>Dikarya</taxon>
        <taxon>Ascomycota</taxon>
        <taxon>Saccharomycotina</taxon>
        <taxon>Saccharomycetes</taxon>
        <taxon>Phaffomycetales</taxon>
        <taxon>Phaffomycetaceae</taxon>
        <taxon>Cyberlindnera</taxon>
    </lineage>
</organism>
<reference evidence="2 3" key="1">
    <citation type="journal article" date="2016" name="Proc. Natl. Acad. Sci. U.S.A.">
        <title>Comparative genomics of biotechnologically important yeasts.</title>
        <authorList>
            <person name="Riley R."/>
            <person name="Haridas S."/>
            <person name="Wolfe K.H."/>
            <person name="Lopes M.R."/>
            <person name="Hittinger C.T."/>
            <person name="Goeker M."/>
            <person name="Salamov A.A."/>
            <person name="Wisecaver J.H."/>
            <person name="Long T.M."/>
            <person name="Calvey C.H."/>
            <person name="Aerts A.L."/>
            <person name="Barry K.W."/>
            <person name="Choi C."/>
            <person name="Clum A."/>
            <person name="Coughlan A.Y."/>
            <person name="Deshpande S."/>
            <person name="Douglass A.P."/>
            <person name="Hanson S.J."/>
            <person name="Klenk H.-P."/>
            <person name="LaButti K.M."/>
            <person name="Lapidus A."/>
            <person name="Lindquist E.A."/>
            <person name="Lipzen A.M."/>
            <person name="Meier-Kolthoff J.P."/>
            <person name="Ohm R.A."/>
            <person name="Otillar R.P."/>
            <person name="Pangilinan J.L."/>
            <person name="Peng Y."/>
            <person name="Rokas A."/>
            <person name="Rosa C.A."/>
            <person name="Scheuner C."/>
            <person name="Sibirny A.A."/>
            <person name="Slot J.C."/>
            <person name="Stielow J.B."/>
            <person name="Sun H."/>
            <person name="Kurtzman C.P."/>
            <person name="Blackwell M."/>
            <person name="Grigoriev I.V."/>
            <person name="Jeffries T.W."/>
        </authorList>
    </citation>
    <scope>NUCLEOTIDE SEQUENCE [LARGE SCALE GENOMIC DNA]</scope>
    <source>
        <strain evidence="3">ATCC 18201 / CBS 1600 / BCRC 20928 / JCM 3617 / NBRC 0987 / NRRL Y-1542</strain>
    </source>
</reference>
<accession>A0A1E4S3A7</accession>
<dbReference type="STRING" id="983966.A0A1E4S3A7"/>
<evidence type="ECO:0000256" key="1">
    <source>
        <dbReference type="SAM" id="SignalP"/>
    </source>
</evidence>
<feature type="non-terminal residue" evidence="2">
    <location>
        <position position="294"/>
    </location>
</feature>
<keyword evidence="1" id="KW-0732">Signal</keyword>
<dbReference type="EMBL" id="KV453929">
    <property type="protein sequence ID" value="ODV73998.1"/>
    <property type="molecule type" value="Genomic_DNA"/>
</dbReference>
<dbReference type="GeneID" id="30991523"/>
<protein>
    <submittedName>
        <fullName evidence="2">Uncharacterized protein</fullName>
    </submittedName>
</protein>
<dbReference type="RefSeq" id="XP_020071037.1">
    <property type="nucleotide sequence ID" value="XM_020217127.1"/>
</dbReference>
<keyword evidence="3" id="KW-1185">Reference proteome</keyword>
<proteinExistence type="predicted"/>
<sequence length="294" mass="30069">MVLSPFLMSTALLAASTLVSALPAPNAFADAYGQAVAMAHPDPEAFALAISDEGTCATSICRTYCNLMIIGGTQCTSNTTNPYAGPYDTDCLCSSNSNLMRNYAKCLDCGWTLWNNYGPYASSALAACDLPTEPTGTLSCSTAPTTTVENCIDEGNCLVTNAPPASTVKTTAVGKPAYTVRTTGKTTSLAADFTVSTTSSNSLTTDLGKPAYVVKTASKSSSGTTTLAADFTVSTTSSEYSSTFTVESTVDYASASLTTNLGAPAYAVKTVSKSTSAPSGSTTTLAAAYTVKTT</sequence>